<keyword evidence="2" id="KW-0378">Hydrolase</keyword>
<dbReference type="InterPro" id="IPR022742">
    <property type="entry name" value="Hydrolase_4"/>
</dbReference>
<dbReference type="GO" id="GO:0016787">
    <property type="term" value="F:hydrolase activity"/>
    <property type="evidence" value="ECO:0007669"/>
    <property type="project" value="UniProtKB-KW"/>
</dbReference>
<protein>
    <submittedName>
        <fullName evidence="2">Alpha/beta fold hydrolase</fullName>
    </submittedName>
</protein>
<gene>
    <name evidence="2" type="ORF">H8S84_03895</name>
</gene>
<organism evidence="2 3">
    <name type="scientific">Pontibacter cellulosilyticus</name>
    <dbReference type="NCBI Taxonomy" id="1720253"/>
    <lineage>
        <taxon>Bacteria</taxon>
        <taxon>Pseudomonadati</taxon>
        <taxon>Bacteroidota</taxon>
        <taxon>Cytophagia</taxon>
        <taxon>Cytophagales</taxon>
        <taxon>Hymenobacteraceae</taxon>
        <taxon>Pontibacter</taxon>
    </lineage>
</organism>
<accession>A0A923SHP9</accession>
<comment type="caution">
    <text evidence="2">The sequence shown here is derived from an EMBL/GenBank/DDBJ whole genome shotgun (WGS) entry which is preliminary data.</text>
</comment>
<dbReference type="PANTHER" id="PTHR12277:SF81">
    <property type="entry name" value="PROTEIN ABHD13"/>
    <property type="match status" value="1"/>
</dbReference>
<dbReference type="Gene3D" id="3.40.50.1820">
    <property type="entry name" value="alpha/beta hydrolase"/>
    <property type="match status" value="1"/>
</dbReference>
<name>A0A923SHP9_9BACT</name>
<dbReference type="Proteomes" id="UP000603640">
    <property type="component" value="Unassembled WGS sequence"/>
</dbReference>
<evidence type="ECO:0000313" key="2">
    <source>
        <dbReference type="EMBL" id="MBC5991974.1"/>
    </source>
</evidence>
<dbReference type="PANTHER" id="PTHR12277">
    <property type="entry name" value="ALPHA/BETA HYDROLASE DOMAIN-CONTAINING PROTEIN"/>
    <property type="match status" value="1"/>
</dbReference>
<dbReference type="EMBL" id="JACRVF010000001">
    <property type="protein sequence ID" value="MBC5991974.1"/>
    <property type="molecule type" value="Genomic_DNA"/>
</dbReference>
<evidence type="ECO:0000313" key="3">
    <source>
        <dbReference type="Proteomes" id="UP000603640"/>
    </source>
</evidence>
<dbReference type="SUPFAM" id="SSF53474">
    <property type="entry name" value="alpha/beta-Hydrolases"/>
    <property type="match status" value="1"/>
</dbReference>
<keyword evidence="3" id="KW-1185">Reference proteome</keyword>
<dbReference type="Pfam" id="PF12146">
    <property type="entry name" value="Hydrolase_4"/>
    <property type="match status" value="1"/>
</dbReference>
<dbReference type="InterPro" id="IPR029058">
    <property type="entry name" value="AB_hydrolase_fold"/>
</dbReference>
<sequence>MTVFSLQQESFIFFPEKLPRNYTFDFDTTFEEVVVPAPDGIQLHGLLFKTAAPKGLVFYLHGNAGSVASWGWAHTAYTRLGYDFFILDYRGYGKSEGAIENEKQFYGDVQAAYDKLKKRYSEDQIIVAGYSIGTAAAAKLASENNPKLLILQAPYYSLADLAKSLYPIVPAFLLKYKFETHRFVEKVKAPVAIFHGAQDEIIYHGSAEKLKAHLKPSDEIIILDGQGHNGMNENPDYQRELQRVVAEMK</sequence>
<feature type="domain" description="Serine aminopeptidase S33" evidence="1">
    <location>
        <begin position="52"/>
        <end position="161"/>
    </location>
</feature>
<proteinExistence type="predicted"/>
<reference evidence="2" key="1">
    <citation type="submission" date="2020-08" db="EMBL/GenBank/DDBJ databases">
        <title>Pontibacter sp. SD6 16S ribosomal RNA gene Genome sequencing and assembly.</title>
        <authorList>
            <person name="Kang M."/>
        </authorList>
    </citation>
    <scope>NUCLEOTIDE SEQUENCE</scope>
    <source>
        <strain evidence="2">SD6</strain>
    </source>
</reference>
<evidence type="ECO:0000259" key="1">
    <source>
        <dbReference type="Pfam" id="PF12146"/>
    </source>
</evidence>
<dbReference type="AlphaFoldDB" id="A0A923SHP9"/>